<comment type="caution">
    <text evidence="6">The sequence shown here is derived from an EMBL/GenBank/DDBJ whole genome shotgun (WGS) entry which is preliminary data.</text>
</comment>
<dbReference type="InterPro" id="IPR038765">
    <property type="entry name" value="Papain-like_cys_pep_sf"/>
</dbReference>
<protein>
    <recommendedName>
        <fullName evidence="5">Ubiquitin-like protease family profile domain-containing protein</fullName>
    </recommendedName>
</protein>
<comment type="similarity">
    <text evidence="1">Belongs to the peptidase C48 family.</text>
</comment>
<keyword evidence="2" id="KW-0645">Protease</keyword>
<keyword evidence="4" id="KW-0472">Membrane</keyword>
<dbReference type="Gene3D" id="3.40.395.10">
    <property type="entry name" value="Adenoviral Proteinase, Chain A"/>
    <property type="match status" value="1"/>
</dbReference>
<reference evidence="6" key="1">
    <citation type="submission" date="2020-03" db="EMBL/GenBank/DDBJ databases">
        <title>A high-quality chromosome-level genome assembly of a woody plant with both climbing and erect habits, Rhamnella rubrinervis.</title>
        <authorList>
            <person name="Lu Z."/>
            <person name="Yang Y."/>
            <person name="Zhu X."/>
            <person name="Sun Y."/>
        </authorList>
    </citation>
    <scope>NUCLEOTIDE SEQUENCE</scope>
    <source>
        <strain evidence="6">BYM</strain>
        <tissue evidence="6">Leaf</tissue>
    </source>
</reference>
<feature type="domain" description="Ubiquitin-like protease family profile" evidence="5">
    <location>
        <begin position="6"/>
        <end position="183"/>
    </location>
</feature>
<organism evidence="6 7">
    <name type="scientific">Rhamnella rubrinervis</name>
    <dbReference type="NCBI Taxonomy" id="2594499"/>
    <lineage>
        <taxon>Eukaryota</taxon>
        <taxon>Viridiplantae</taxon>
        <taxon>Streptophyta</taxon>
        <taxon>Embryophyta</taxon>
        <taxon>Tracheophyta</taxon>
        <taxon>Spermatophyta</taxon>
        <taxon>Magnoliopsida</taxon>
        <taxon>eudicotyledons</taxon>
        <taxon>Gunneridae</taxon>
        <taxon>Pentapetalae</taxon>
        <taxon>rosids</taxon>
        <taxon>fabids</taxon>
        <taxon>Rosales</taxon>
        <taxon>Rhamnaceae</taxon>
        <taxon>rhamnoid group</taxon>
        <taxon>Rhamneae</taxon>
        <taxon>Rhamnella</taxon>
    </lineage>
</organism>
<keyword evidence="7" id="KW-1185">Reference proteome</keyword>
<evidence type="ECO:0000313" key="7">
    <source>
        <dbReference type="Proteomes" id="UP000796880"/>
    </source>
</evidence>
<dbReference type="Proteomes" id="UP000796880">
    <property type="component" value="Unassembled WGS sequence"/>
</dbReference>
<evidence type="ECO:0000256" key="4">
    <source>
        <dbReference type="SAM" id="Phobius"/>
    </source>
</evidence>
<dbReference type="Pfam" id="PF02902">
    <property type="entry name" value="Peptidase_C48"/>
    <property type="match status" value="1"/>
</dbReference>
<evidence type="ECO:0000256" key="3">
    <source>
        <dbReference type="ARBA" id="ARBA00022801"/>
    </source>
</evidence>
<dbReference type="EMBL" id="VOIH02000002">
    <property type="protein sequence ID" value="KAF3455294.1"/>
    <property type="molecule type" value="Genomic_DNA"/>
</dbReference>
<dbReference type="AlphaFoldDB" id="A0A8K0HPL8"/>
<evidence type="ECO:0000259" key="5">
    <source>
        <dbReference type="PROSITE" id="PS50600"/>
    </source>
</evidence>
<keyword evidence="3" id="KW-0378">Hydrolase</keyword>
<dbReference type="SUPFAM" id="SSF54001">
    <property type="entry name" value="Cysteine proteinases"/>
    <property type="match status" value="1"/>
</dbReference>
<gene>
    <name evidence="6" type="ORF">FNV43_RR05742</name>
</gene>
<evidence type="ECO:0000256" key="2">
    <source>
        <dbReference type="ARBA" id="ARBA00022670"/>
    </source>
</evidence>
<dbReference type="OrthoDB" id="1305304at2759"/>
<feature type="transmembrane region" description="Helical" evidence="4">
    <location>
        <begin position="12"/>
        <end position="35"/>
    </location>
</feature>
<keyword evidence="4" id="KW-1133">Transmembrane helix</keyword>
<accession>A0A8K0HPL8</accession>
<evidence type="ECO:0000256" key="1">
    <source>
        <dbReference type="ARBA" id="ARBA00005234"/>
    </source>
</evidence>
<proteinExistence type="inferred from homology"/>
<dbReference type="InterPro" id="IPR003653">
    <property type="entry name" value="Peptidase_C48_C"/>
</dbReference>
<dbReference type="GO" id="GO:0008234">
    <property type="term" value="F:cysteine-type peptidase activity"/>
    <property type="evidence" value="ECO:0007669"/>
    <property type="project" value="InterPro"/>
</dbReference>
<keyword evidence="4" id="KW-0812">Transmembrane</keyword>
<evidence type="ECO:0000313" key="6">
    <source>
        <dbReference type="EMBL" id="KAF3455294.1"/>
    </source>
</evidence>
<dbReference type="GO" id="GO:0006508">
    <property type="term" value="P:proteolysis"/>
    <property type="evidence" value="ECO:0007669"/>
    <property type="project" value="UniProtKB-KW"/>
</dbReference>
<sequence>MVDGFDKISKEVYNLFLASGGWLNIDGMDIVMYFIRKRIDGNFGLFPLNVIIADCFFWASMEGRYNKHAVRDPHVDEDIEQFEQNIDWASEMNDTPFINNNGAHWLTAKVDIPSRHITLYDSAIKMTPKSWFQIKNARLLAVLFPYLLMVNEYYTHHPDQTLDLTPFRMTREEDSSLPQQISE</sequence>
<name>A0A8K0HPL8_9ROSA</name>
<dbReference type="PROSITE" id="PS50600">
    <property type="entry name" value="ULP_PROTEASE"/>
    <property type="match status" value="1"/>
</dbReference>